<sequence length="41" mass="4661">MTSCADSEKRRECIRSQHDAALHPCGAWLRRLRAANHAREG</sequence>
<dbReference type="Proteomes" id="UP000007813">
    <property type="component" value="Unassembled WGS sequence"/>
</dbReference>
<accession>J2ZGN1</accession>
<evidence type="ECO:0000313" key="2">
    <source>
        <dbReference type="Proteomes" id="UP000007813"/>
    </source>
</evidence>
<gene>
    <name evidence="1" type="ORF">HSB1_20080</name>
</gene>
<comment type="caution">
    <text evidence="1">The sequence shown here is derived from an EMBL/GenBank/DDBJ whole genome shotgun (WGS) entry which is preliminary data.</text>
</comment>
<evidence type="ECO:0000313" key="1">
    <source>
        <dbReference type="EMBL" id="EJN59850.1"/>
    </source>
</evidence>
<protein>
    <submittedName>
        <fullName evidence="1">Uncharacterized protein</fullName>
    </submittedName>
</protein>
<reference evidence="1 2" key="1">
    <citation type="journal article" date="2012" name="J. Bacteriol.">
        <title>Draft Genome Sequence of the Extremely Halophilic Archaeon Halogranum salarium B-1T.</title>
        <authorList>
            <person name="Kim K.K."/>
            <person name="Lee K.C."/>
            <person name="Lee J.S."/>
        </authorList>
    </citation>
    <scope>NUCLEOTIDE SEQUENCE [LARGE SCALE GENOMIC DNA]</scope>
    <source>
        <strain evidence="1 2">B-1</strain>
    </source>
</reference>
<dbReference type="EMBL" id="ALJD01000004">
    <property type="protein sequence ID" value="EJN59850.1"/>
    <property type="molecule type" value="Genomic_DNA"/>
</dbReference>
<dbReference type="AlphaFoldDB" id="J2ZGN1"/>
<proteinExistence type="predicted"/>
<name>J2ZGN1_9EURY</name>
<organism evidence="1 2">
    <name type="scientific">Halogranum salarium B-1</name>
    <dbReference type="NCBI Taxonomy" id="1210908"/>
    <lineage>
        <taxon>Archaea</taxon>
        <taxon>Methanobacteriati</taxon>
        <taxon>Methanobacteriota</taxon>
        <taxon>Stenosarchaea group</taxon>
        <taxon>Halobacteria</taxon>
        <taxon>Halobacteriales</taxon>
        <taxon>Haloferacaceae</taxon>
    </lineage>
</organism>